<dbReference type="NCBIfam" id="TIGR01844">
    <property type="entry name" value="type_I_sec_TolC"/>
    <property type="match status" value="1"/>
</dbReference>
<keyword evidence="6" id="KW-0472">Membrane</keyword>
<keyword evidence="5" id="KW-0812">Transmembrane</keyword>
<dbReference type="Proteomes" id="UP000463939">
    <property type="component" value="Chromosome"/>
</dbReference>
<evidence type="ECO:0000256" key="4">
    <source>
        <dbReference type="ARBA" id="ARBA00022452"/>
    </source>
</evidence>
<keyword evidence="3" id="KW-0813">Transport</keyword>
<evidence type="ECO:0008006" key="10">
    <source>
        <dbReference type="Google" id="ProtNLM"/>
    </source>
</evidence>
<evidence type="ECO:0000256" key="1">
    <source>
        <dbReference type="ARBA" id="ARBA00004442"/>
    </source>
</evidence>
<dbReference type="EMBL" id="AP021881">
    <property type="protein sequence ID" value="BBP00797.1"/>
    <property type="molecule type" value="Genomic_DNA"/>
</dbReference>
<organism evidence="8 9">
    <name type="scientific">Sulfuriferula nivalis</name>
    <dbReference type="NCBI Taxonomy" id="2675298"/>
    <lineage>
        <taxon>Bacteria</taxon>
        <taxon>Pseudomonadati</taxon>
        <taxon>Pseudomonadota</taxon>
        <taxon>Betaproteobacteria</taxon>
        <taxon>Nitrosomonadales</taxon>
        <taxon>Sulfuricellaceae</taxon>
        <taxon>Sulfuriferula</taxon>
    </lineage>
</organism>
<evidence type="ECO:0000256" key="5">
    <source>
        <dbReference type="ARBA" id="ARBA00022692"/>
    </source>
</evidence>
<dbReference type="KEGG" id="sniv:SFSGTM_15050"/>
<dbReference type="InterPro" id="IPR003423">
    <property type="entry name" value="OMP_efflux"/>
</dbReference>
<dbReference type="GO" id="GO:0009279">
    <property type="term" value="C:cell outer membrane"/>
    <property type="evidence" value="ECO:0007669"/>
    <property type="project" value="UniProtKB-SubCell"/>
</dbReference>
<protein>
    <recommendedName>
        <fullName evidence="10">TolC family outer membrane protein</fullName>
    </recommendedName>
</protein>
<accession>A0A809SDR9</accession>
<evidence type="ECO:0000256" key="7">
    <source>
        <dbReference type="ARBA" id="ARBA00023237"/>
    </source>
</evidence>
<keyword evidence="9" id="KW-1185">Reference proteome</keyword>
<dbReference type="SUPFAM" id="SSF56954">
    <property type="entry name" value="Outer membrane efflux proteins (OEP)"/>
    <property type="match status" value="1"/>
</dbReference>
<keyword evidence="4" id="KW-1134">Transmembrane beta strand</keyword>
<sequence length="469" mass="51130">MFRNVLTSLILITFNFVVIYPASALSLKDAVSLAEINDPVFLSAQANLLATQARSSQAVANLLPQISATANTTGNHRNYQVRDGSQSSAVDNYNSNGAQLSATQPLWHHANWIAVTQADKNASQATYQLAAAEQDLLLRLAQAWFDVMSARDVVVFSDAQVIATKQQWDQIKRASELGVVNGVAVEEAHAKYDQAVADDSGAQTDQLIKVAALEQIIGPSVALTLPALNMNYVATDPRSGTFELWLKHAEEKSPLVLAALRGFDAASEEIRKQRAGHEPTLDLVANYGRNGQQVGSFPGQSGFTIVQSTVALQLSVPIYSGGGQSAKVAEAMAMQEKARMDLETAKRNVLQACRQAWFGWQADNARQTAALQYLKFSSLNLHSTIQGQSHDLKTELDVLTARQQVYSATKDLQKARYDMMMSQLKLKATAGELVDSDLLAFDAWMVYTKQASDVLATPQPEARLSRQVM</sequence>
<evidence type="ECO:0000256" key="2">
    <source>
        <dbReference type="ARBA" id="ARBA00007613"/>
    </source>
</evidence>
<dbReference type="InterPro" id="IPR010130">
    <property type="entry name" value="T1SS_OMP_TolC"/>
</dbReference>
<dbReference type="GO" id="GO:0015288">
    <property type="term" value="F:porin activity"/>
    <property type="evidence" value="ECO:0007669"/>
    <property type="project" value="TreeGrafter"/>
</dbReference>
<dbReference type="Gene3D" id="1.20.1600.10">
    <property type="entry name" value="Outer membrane efflux proteins (OEP)"/>
    <property type="match status" value="1"/>
</dbReference>
<dbReference type="InterPro" id="IPR051906">
    <property type="entry name" value="TolC-like"/>
</dbReference>
<dbReference type="GO" id="GO:0015562">
    <property type="term" value="F:efflux transmembrane transporter activity"/>
    <property type="evidence" value="ECO:0007669"/>
    <property type="project" value="InterPro"/>
</dbReference>
<gene>
    <name evidence="8" type="ORF">SFSGTM_15050</name>
</gene>
<evidence type="ECO:0000313" key="8">
    <source>
        <dbReference type="EMBL" id="BBP00797.1"/>
    </source>
</evidence>
<evidence type="ECO:0000313" key="9">
    <source>
        <dbReference type="Proteomes" id="UP000463939"/>
    </source>
</evidence>
<dbReference type="Pfam" id="PF02321">
    <property type="entry name" value="OEP"/>
    <property type="match status" value="2"/>
</dbReference>
<name>A0A809SDR9_9PROT</name>
<comment type="subcellular location">
    <subcellularLocation>
        <location evidence="1">Cell outer membrane</location>
    </subcellularLocation>
</comment>
<reference evidence="9" key="1">
    <citation type="submission" date="2019-11" db="EMBL/GenBank/DDBJ databases">
        <title>Isolation and characterization of a novel species in the genus Sulfuriferula.</title>
        <authorList>
            <person name="Mochizuki J."/>
            <person name="Kojima H."/>
            <person name="Fukui M."/>
        </authorList>
    </citation>
    <scope>NUCLEOTIDE SEQUENCE [LARGE SCALE GENOMIC DNA]</scope>
    <source>
        <strain evidence="9">SGTM</strain>
    </source>
</reference>
<dbReference type="PANTHER" id="PTHR30026:SF20">
    <property type="entry name" value="OUTER MEMBRANE PROTEIN TOLC"/>
    <property type="match status" value="1"/>
</dbReference>
<dbReference type="AlphaFoldDB" id="A0A809SDR9"/>
<evidence type="ECO:0000256" key="6">
    <source>
        <dbReference type="ARBA" id="ARBA00023136"/>
    </source>
</evidence>
<evidence type="ECO:0000256" key="3">
    <source>
        <dbReference type="ARBA" id="ARBA00022448"/>
    </source>
</evidence>
<dbReference type="PANTHER" id="PTHR30026">
    <property type="entry name" value="OUTER MEMBRANE PROTEIN TOLC"/>
    <property type="match status" value="1"/>
</dbReference>
<proteinExistence type="inferred from homology"/>
<comment type="similarity">
    <text evidence="2">Belongs to the outer membrane factor (OMF) (TC 1.B.17) family.</text>
</comment>
<dbReference type="GO" id="GO:1990281">
    <property type="term" value="C:efflux pump complex"/>
    <property type="evidence" value="ECO:0007669"/>
    <property type="project" value="TreeGrafter"/>
</dbReference>
<keyword evidence="7" id="KW-0998">Cell outer membrane</keyword>